<proteinExistence type="predicted"/>
<keyword evidence="2" id="KW-1185">Reference proteome</keyword>
<dbReference type="KEGG" id="ffu:CLAFUR5_12401"/>
<gene>
    <name evidence="1" type="ORF">CLAFUR5_12401</name>
</gene>
<reference evidence="1" key="2">
    <citation type="journal article" date="2022" name="Microb. Genom.">
        <title>A chromosome-scale genome assembly of the tomato pathogen Cladosporium fulvum reveals a compartmentalized genome architecture and the presence of a dispensable chromosome.</title>
        <authorList>
            <person name="Zaccaron A.Z."/>
            <person name="Chen L.H."/>
            <person name="Samaras A."/>
            <person name="Stergiopoulos I."/>
        </authorList>
    </citation>
    <scope>NUCLEOTIDE SEQUENCE</scope>
    <source>
        <strain evidence="1">Race5_Kim</strain>
    </source>
</reference>
<accession>A0A9Q8PHW4</accession>
<reference evidence="1" key="1">
    <citation type="submission" date="2021-12" db="EMBL/GenBank/DDBJ databases">
        <authorList>
            <person name="Zaccaron A."/>
            <person name="Stergiopoulos I."/>
        </authorList>
    </citation>
    <scope>NUCLEOTIDE SEQUENCE</scope>
    <source>
        <strain evidence="1">Race5_Kim</strain>
    </source>
</reference>
<dbReference type="OrthoDB" id="5215637at2759"/>
<organism evidence="1 2">
    <name type="scientific">Passalora fulva</name>
    <name type="common">Tomato leaf mold</name>
    <name type="synonym">Cladosporium fulvum</name>
    <dbReference type="NCBI Taxonomy" id="5499"/>
    <lineage>
        <taxon>Eukaryota</taxon>
        <taxon>Fungi</taxon>
        <taxon>Dikarya</taxon>
        <taxon>Ascomycota</taxon>
        <taxon>Pezizomycotina</taxon>
        <taxon>Dothideomycetes</taxon>
        <taxon>Dothideomycetidae</taxon>
        <taxon>Mycosphaerellales</taxon>
        <taxon>Mycosphaerellaceae</taxon>
        <taxon>Fulvia</taxon>
    </lineage>
</organism>
<protein>
    <submittedName>
        <fullName evidence="1">Uncharacterized protein</fullName>
    </submittedName>
</protein>
<name>A0A9Q8PHW4_PASFU</name>
<dbReference type="GeneID" id="71992279"/>
<evidence type="ECO:0000313" key="1">
    <source>
        <dbReference type="EMBL" id="UJO22949.1"/>
    </source>
</evidence>
<dbReference type="RefSeq" id="XP_047767315.1">
    <property type="nucleotide sequence ID" value="XM_047911549.1"/>
</dbReference>
<dbReference type="Proteomes" id="UP000756132">
    <property type="component" value="Chromosome 10"/>
</dbReference>
<evidence type="ECO:0000313" key="2">
    <source>
        <dbReference type="Proteomes" id="UP000756132"/>
    </source>
</evidence>
<dbReference type="AlphaFoldDB" id="A0A9Q8PHW4"/>
<dbReference type="EMBL" id="CP090172">
    <property type="protein sequence ID" value="UJO22949.1"/>
    <property type="molecule type" value="Genomic_DNA"/>
</dbReference>
<sequence>MTTNSSALYLSNSTCYFGAGQLAFPAFIPCGNAATNGHHACCYSNDFCLSSNTCWDNTTVVTYIAGCTDPLFRASTCP</sequence>